<reference evidence="6" key="2">
    <citation type="submission" date="2025-08" db="UniProtKB">
        <authorList>
            <consortium name="RefSeq"/>
        </authorList>
    </citation>
    <scope>IDENTIFICATION</scope>
    <source>
        <tissue evidence="6">Leaf</tissue>
    </source>
</reference>
<evidence type="ECO:0000256" key="2">
    <source>
        <dbReference type="ARBA" id="ARBA00022801"/>
    </source>
</evidence>
<keyword evidence="3" id="KW-0063">Aspartyl esterase</keyword>
<dbReference type="InterPro" id="IPR011050">
    <property type="entry name" value="Pectin_lyase_fold/virulence"/>
</dbReference>
<keyword evidence="5" id="KW-1185">Reference proteome</keyword>
<name>A0A6J0M5R9_RAPSA</name>
<dbReference type="OrthoDB" id="1025311at2759"/>
<dbReference type="UniPathway" id="UPA00545">
    <property type="reaction ID" value="UER00823"/>
</dbReference>
<protein>
    <submittedName>
        <fullName evidence="6">Probable pectinesterase 56</fullName>
    </submittedName>
</protein>
<keyword evidence="2" id="KW-0378">Hydrolase</keyword>
<dbReference type="KEGG" id="rsz:108839533"/>
<dbReference type="RefSeq" id="XP_018467790.1">
    <property type="nucleotide sequence ID" value="XM_018612288.1"/>
</dbReference>
<dbReference type="Gene3D" id="2.160.20.10">
    <property type="entry name" value="Single-stranded right-handed beta-helix, Pectin lyase-like"/>
    <property type="match status" value="1"/>
</dbReference>
<dbReference type="GO" id="GO:0030599">
    <property type="term" value="F:pectinesterase activity"/>
    <property type="evidence" value="ECO:0007669"/>
    <property type="project" value="InterPro"/>
</dbReference>
<dbReference type="Pfam" id="PF01095">
    <property type="entry name" value="Pectinesterase"/>
    <property type="match status" value="1"/>
</dbReference>
<reference evidence="5" key="1">
    <citation type="journal article" date="2019" name="Database">
        <title>The radish genome database (RadishGD): an integrated information resource for radish genomics.</title>
        <authorList>
            <person name="Yu H.J."/>
            <person name="Baek S."/>
            <person name="Lee Y.J."/>
            <person name="Cho A."/>
            <person name="Mun J.H."/>
        </authorList>
    </citation>
    <scope>NUCLEOTIDE SEQUENCE [LARGE SCALE GENOMIC DNA]</scope>
    <source>
        <strain evidence="5">cv. WK10039</strain>
    </source>
</reference>
<comment type="pathway">
    <text evidence="1">Glycan metabolism; pectin degradation; 2-dehydro-3-deoxy-D-gluconate from pectin: step 1/5.</text>
</comment>
<proteinExistence type="predicted"/>
<gene>
    <name evidence="6" type="primary">LOC108839533</name>
</gene>
<dbReference type="InterPro" id="IPR000070">
    <property type="entry name" value="Pectinesterase_cat"/>
</dbReference>
<dbReference type="InterPro" id="IPR012334">
    <property type="entry name" value="Pectin_lyas_fold"/>
</dbReference>
<dbReference type="AlphaFoldDB" id="A0A6J0M5R9"/>
<accession>A0A6J0M5R9</accession>
<evidence type="ECO:0000313" key="6">
    <source>
        <dbReference type="RefSeq" id="XP_018467790.1"/>
    </source>
</evidence>
<sequence>MSILLIFPLHETILTGNLNGQDGASTFHSSTLGSTGLSGEGFVARDICIQDTAGRKKGQAVALRVSSDRAVFYLCRIDANHDTLYAYKYQQFYRECQITGTVDFICGDATAVFQNCQIEGVDRLKDRAMQEQLFVK</sequence>
<evidence type="ECO:0000256" key="1">
    <source>
        <dbReference type="ARBA" id="ARBA00005184"/>
    </source>
</evidence>
<organism evidence="5 6">
    <name type="scientific">Raphanus sativus</name>
    <name type="common">Radish</name>
    <name type="synonym">Raphanus raphanistrum var. sativus</name>
    <dbReference type="NCBI Taxonomy" id="3726"/>
    <lineage>
        <taxon>Eukaryota</taxon>
        <taxon>Viridiplantae</taxon>
        <taxon>Streptophyta</taxon>
        <taxon>Embryophyta</taxon>
        <taxon>Tracheophyta</taxon>
        <taxon>Spermatophyta</taxon>
        <taxon>Magnoliopsida</taxon>
        <taxon>eudicotyledons</taxon>
        <taxon>Gunneridae</taxon>
        <taxon>Pentapetalae</taxon>
        <taxon>rosids</taxon>
        <taxon>malvids</taxon>
        <taxon>Brassicales</taxon>
        <taxon>Brassicaceae</taxon>
        <taxon>Brassiceae</taxon>
        <taxon>Raphanus</taxon>
    </lineage>
</organism>
<dbReference type="GO" id="GO:0042545">
    <property type="term" value="P:cell wall modification"/>
    <property type="evidence" value="ECO:0007669"/>
    <property type="project" value="InterPro"/>
</dbReference>
<evidence type="ECO:0000313" key="5">
    <source>
        <dbReference type="Proteomes" id="UP000504610"/>
    </source>
</evidence>
<feature type="domain" description="Pectinesterase catalytic" evidence="4">
    <location>
        <begin position="10"/>
        <end position="120"/>
    </location>
</feature>
<evidence type="ECO:0000259" key="4">
    <source>
        <dbReference type="Pfam" id="PF01095"/>
    </source>
</evidence>
<dbReference type="PANTHER" id="PTHR31707">
    <property type="entry name" value="PECTINESTERASE"/>
    <property type="match status" value="1"/>
</dbReference>
<dbReference type="Proteomes" id="UP000504610">
    <property type="component" value="Chromosome 2"/>
</dbReference>
<evidence type="ECO:0000256" key="3">
    <source>
        <dbReference type="ARBA" id="ARBA00023085"/>
    </source>
</evidence>
<dbReference type="GO" id="GO:0045490">
    <property type="term" value="P:pectin catabolic process"/>
    <property type="evidence" value="ECO:0007669"/>
    <property type="project" value="UniProtKB-UniPathway"/>
</dbReference>
<dbReference type="GeneID" id="108839533"/>
<dbReference type="SUPFAM" id="SSF51126">
    <property type="entry name" value="Pectin lyase-like"/>
    <property type="match status" value="1"/>
</dbReference>